<name>A0A5J4J5Q5_9BACI</name>
<keyword evidence="3" id="KW-1185">Reference proteome</keyword>
<evidence type="ECO:0000313" key="3">
    <source>
        <dbReference type="Proteomes" id="UP000391919"/>
    </source>
</evidence>
<dbReference type="Proteomes" id="UP000391919">
    <property type="component" value="Unassembled WGS sequence"/>
</dbReference>
<gene>
    <name evidence="2" type="ORF">BpJC7_15790</name>
</gene>
<accession>A0A5J4J5Q5</accession>
<organism evidence="2 3">
    <name type="scientific">Weizmannia acidilactici</name>
    <dbReference type="NCBI Taxonomy" id="2607726"/>
    <lineage>
        <taxon>Bacteria</taxon>
        <taxon>Bacillati</taxon>
        <taxon>Bacillota</taxon>
        <taxon>Bacilli</taxon>
        <taxon>Bacillales</taxon>
        <taxon>Bacillaceae</taxon>
        <taxon>Heyndrickxia</taxon>
    </lineage>
</organism>
<dbReference type="AlphaFoldDB" id="A0A5J4J5Q5"/>
<evidence type="ECO:0000313" key="2">
    <source>
        <dbReference type="EMBL" id="GER70276.1"/>
    </source>
</evidence>
<proteinExistence type="predicted"/>
<reference evidence="2 3" key="1">
    <citation type="submission" date="2019-09" db="EMBL/GenBank/DDBJ databases">
        <title>Draft genome sequence of Bacillus sp. JC-7.</title>
        <authorList>
            <person name="Tanaka N."/>
            <person name="Shiwa Y."/>
            <person name="Fujita N."/>
            <person name="Tanasupawat S."/>
        </authorList>
    </citation>
    <scope>NUCLEOTIDE SEQUENCE [LARGE SCALE GENOMIC DNA]</scope>
    <source>
        <strain evidence="2 3">JC-7</strain>
    </source>
</reference>
<sequence>MEFDKQKRQQRYAQKPAESKQRRAARTLKRVKKSKKPQPYEAKT</sequence>
<feature type="region of interest" description="Disordered" evidence="1">
    <location>
        <begin position="1"/>
        <end position="44"/>
    </location>
</feature>
<evidence type="ECO:0000256" key="1">
    <source>
        <dbReference type="SAM" id="MobiDB-lite"/>
    </source>
</evidence>
<feature type="compositionally biased region" description="Basic residues" evidence="1">
    <location>
        <begin position="22"/>
        <end position="36"/>
    </location>
</feature>
<dbReference type="EMBL" id="BKZQ01000017">
    <property type="protein sequence ID" value="GER70276.1"/>
    <property type="molecule type" value="Genomic_DNA"/>
</dbReference>
<protein>
    <submittedName>
        <fullName evidence="2">Uncharacterized protein</fullName>
    </submittedName>
</protein>
<comment type="caution">
    <text evidence="2">The sequence shown here is derived from an EMBL/GenBank/DDBJ whole genome shotgun (WGS) entry which is preliminary data.</text>
</comment>